<comment type="caution">
    <text evidence="2">The sequence shown here is derived from an EMBL/GenBank/DDBJ whole genome shotgun (WGS) entry which is preliminary data.</text>
</comment>
<accession>A0A813J0D5</accession>
<dbReference type="Proteomes" id="UP000626109">
    <property type="component" value="Unassembled WGS sequence"/>
</dbReference>
<reference evidence="2" key="1">
    <citation type="submission" date="2021-02" db="EMBL/GenBank/DDBJ databases">
        <authorList>
            <person name="Dougan E. K."/>
            <person name="Rhodes N."/>
            <person name="Thang M."/>
            <person name="Chan C."/>
        </authorList>
    </citation>
    <scope>NUCLEOTIDE SEQUENCE</scope>
</reference>
<gene>
    <name evidence="2" type="ORF">PGLA2088_LOCUS14391</name>
    <name evidence="3" type="ORF">PGLA2088_LOCUS45365</name>
</gene>
<feature type="chain" id="PRO_5036408928" evidence="1">
    <location>
        <begin position="25"/>
        <end position="110"/>
    </location>
</feature>
<evidence type="ECO:0000313" key="2">
    <source>
        <dbReference type="EMBL" id="CAE8661049.1"/>
    </source>
</evidence>
<evidence type="ECO:0000313" key="4">
    <source>
        <dbReference type="Proteomes" id="UP000626109"/>
    </source>
</evidence>
<protein>
    <submittedName>
        <fullName evidence="2">Uncharacterized protein</fullName>
    </submittedName>
</protein>
<dbReference type="EMBL" id="CAJNNW010035683">
    <property type="protein sequence ID" value="CAE8729272.1"/>
    <property type="molecule type" value="Genomic_DNA"/>
</dbReference>
<proteinExistence type="predicted"/>
<name>A0A813J0D5_POLGL</name>
<keyword evidence="1" id="KW-0732">Signal</keyword>
<evidence type="ECO:0000313" key="3">
    <source>
        <dbReference type="EMBL" id="CAE8729272.1"/>
    </source>
</evidence>
<dbReference type="AlphaFoldDB" id="A0A813J0D5"/>
<organism evidence="2 4">
    <name type="scientific">Polarella glacialis</name>
    <name type="common">Dinoflagellate</name>
    <dbReference type="NCBI Taxonomy" id="89957"/>
    <lineage>
        <taxon>Eukaryota</taxon>
        <taxon>Sar</taxon>
        <taxon>Alveolata</taxon>
        <taxon>Dinophyceae</taxon>
        <taxon>Suessiales</taxon>
        <taxon>Suessiaceae</taxon>
        <taxon>Polarella</taxon>
    </lineage>
</organism>
<evidence type="ECO:0000256" key="1">
    <source>
        <dbReference type="SAM" id="SignalP"/>
    </source>
</evidence>
<feature type="signal peptide" evidence="1">
    <location>
        <begin position="1"/>
        <end position="24"/>
    </location>
</feature>
<dbReference type="EMBL" id="CAJNNW010017526">
    <property type="protein sequence ID" value="CAE8661049.1"/>
    <property type="molecule type" value="Genomic_DNA"/>
</dbReference>
<sequence length="110" mass="12042">MAKASTTMTKLLPLLLAFLGANQPDFLPGGKNVPHQELLWRAISYNAQSLYGTRTLDDVLDELQRGHILGIQGTGLAQKTATVQGTDKCITSRRGFFFFSFIGLTDKALI</sequence>